<protein>
    <submittedName>
        <fullName evidence="8">PAT complex subunit Asterix isoform X2</fullName>
    </submittedName>
</protein>
<comment type="similarity">
    <text evidence="2">Belongs to the Asterix family.</text>
</comment>
<sequence>MYLSIDKTTMSNLSSDPRRPNRIYRYKPSSNKPGDDPIADYLNLLGMVFSMCGLMMRLKWAAWAAVYCSFISFANSRASEDARQMFSSFLLSVSAIVMSYLQNPQPMAVSW</sequence>
<evidence type="ECO:0000313" key="7">
    <source>
        <dbReference type="Proteomes" id="UP001652625"/>
    </source>
</evidence>
<feature type="region of interest" description="Disordered" evidence="6">
    <location>
        <begin position="6"/>
        <end position="34"/>
    </location>
</feature>
<evidence type="ECO:0000256" key="6">
    <source>
        <dbReference type="SAM" id="MobiDB-lite"/>
    </source>
</evidence>
<evidence type="ECO:0000256" key="3">
    <source>
        <dbReference type="ARBA" id="ARBA00022692"/>
    </source>
</evidence>
<proteinExistence type="inferred from homology"/>
<dbReference type="PANTHER" id="PTHR13193">
    <property type="entry name" value="CGI-140"/>
    <property type="match status" value="1"/>
</dbReference>
<evidence type="ECO:0000256" key="2">
    <source>
        <dbReference type="ARBA" id="ARBA00009066"/>
    </source>
</evidence>
<gene>
    <name evidence="8" type="primary">LOC124806199</name>
</gene>
<evidence type="ECO:0000313" key="8">
    <source>
        <dbReference type="RefSeq" id="XP_065658003.1"/>
    </source>
</evidence>
<dbReference type="GeneID" id="124806199"/>
<dbReference type="Proteomes" id="UP001652625">
    <property type="component" value="Chromosome 07"/>
</dbReference>
<dbReference type="Pfam" id="PF03669">
    <property type="entry name" value="ASTER"/>
    <property type="match status" value="1"/>
</dbReference>
<dbReference type="RefSeq" id="XP_065658003.1">
    <property type="nucleotide sequence ID" value="XM_065801931.1"/>
</dbReference>
<dbReference type="PANTHER" id="PTHR13193:SF0">
    <property type="entry name" value="PAT COMPLEX SUBUNIT ASTERIX"/>
    <property type="match status" value="1"/>
</dbReference>
<keyword evidence="4" id="KW-1133">Transmembrane helix</keyword>
<evidence type="ECO:0000256" key="5">
    <source>
        <dbReference type="ARBA" id="ARBA00023136"/>
    </source>
</evidence>
<keyword evidence="5" id="KW-0472">Membrane</keyword>
<keyword evidence="3" id="KW-0812">Transmembrane</keyword>
<accession>A0ABM4C8P4</accession>
<comment type="subcellular location">
    <subcellularLocation>
        <location evidence="1">Membrane</location>
    </subcellularLocation>
</comment>
<evidence type="ECO:0000256" key="4">
    <source>
        <dbReference type="ARBA" id="ARBA00022989"/>
    </source>
</evidence>
<dbReference type="InterPro" id="IPR005351">
    <property type="entry name" value="ASTER"/>
</dbReference>
<name>A0ABM4C8P4_HYDVU</name>
<evidence type="ECO:0000256" key="1">
    <source>
        <dbReference type="ARBA" id="ARBA00004370"/>
    </source>
</evidence>
<feature type="compositionally biased region" description="Polar residues" evidence="6">
    <location>
        <begin position="6"/>
        <end position="15"/>
    </location>
</feature>
<keyword evidence="7" id="KW-1185">Reference proteome</keyword>
<reference evidence="8" key="1">
    <citation type="submission" date="2025-08" db="UniProtKB">
        <authorList>
            <consortium name="RefSeq"/>
        </authorList>
    </citation>
    <scope>IDENTIFICATION</scope>
</reference>
<organism evidence="7 8">
    <name type="scientific">Hydra vulgaris</name>
    <name type="common">Hydra</name>
    <name type="synonym">Hydra attenuata</name>
    <dbReference type="NCBI Taxonomy" id="6087"/>
    <lineage>
        <taxon>Eukaryota</taxon>
        <taxon>Metazoa</taxon>
        <taxon>Cnidaria</taxon>
        <taxon>Hydrozoa</taxon>
        <taxon>Hydroidolina</taxon>
        <taxon>Anthoathecata</taxon>
        <taxon>Aplanulata</taxon>
        <taxon>Hydridae</taxon>
        <taxon>Hydra</taxon>
    </lineage>
</organism>